<keyword evidence="2" id="KW-1185">Reference proteome</keyword>
<dbReference type="Pfam" id="PF16277">
    <property type="entry name" value="DUF4926"/>
    <property type="match status" value="1"/>
</dbReference>
<reference evidence="1" key="1">
    <citation type="journal article" date="2021" name="Front. Microbiol.">
        <title>Comprehensive Comparative Genomics and Phenotyping of Methylobacterium Species.</title>
        <authorList>
            <person name="Alessa O."/>
            <person name="Ogura Y."/>
            <person name="Fujitani Y."/>
            <person name="Takami H."/>
            <person name="Hayashi T."/>
            <person name="Sahin N."/>
            <person name="Tani A."/>
        </authorList>
    </citation>
    <scope>NUCLEOTIDE SEQUENCE</scope>
    <source>
        <strain evidence="1">DSM 23674</strain>
    </source>
</reference>
<accession>A0ABQ4TL71</accession>
<gene>
    <name evidence="1" type="ORF">EKPJFOCH_2231</name>
</gene>
<evidence type="ECO:0000313" key="1">
    <source>
        <dbReference type="EMBL" id="GJE55736.1"/>
    </source>
</evidence>
<evidence type="ECO:0008006" key="3">
    <source>
        <dbReference type="Google" id="ProtNLM"/>
    </source>
</evidence>
<evidence type="ECO:0000313" key="2">
    <source>
        <dbReference type="Proteomes" id="UP001055101"/>
    </source>
</evidence>
<proteinExistence type="predicted"/>
<dbReference type="Proteomes" id="UP001055101">
    <property type="component" value="Unassembled WGS sequence"/>
</dbReference>
<comment type="caution">
    <text evidence="1">The sequence shown here is derived from an EMBL/GenBank/DDBJ whole genome shotgun (WGS) entry which is preliminary data.</text>
</comment>
<name>A0ABQ4TL71_9HYPH</name>
<reference evidence="1" key="2">
    <citation type="submission" date="2021-08" db="EMBL/GenBank/DDBJ databases">
        <authorList>
            <person name="Tani A."/>
            <person name="Ola A."/>
            <person name="Ogura Y."/>
            <person name="Katsura K."/>
            <person name="Hayashi T."/>
        </authorList>
    </citation>
    <scope>NUCLEOTIDE SEQUENCE</scope>
    <source>
        <strain evidence="1">DSM 23674</strain>
    </source>
</reference>
<organism evidence="1 2">
    <name type="scientific">Methylobacterium thuringiense</name>
    <dbReference type="NCBI Taxonomy" id="1003091"/>
    <lineage>
        <taxon>Bacteria</taxon>
        <taxon>Pseudomonadati</taxon>
        <taxon>Pseudomonadota</taxon>
        <taxon>Alphaproteobacteria</taxon>
        <taxon>Hyphomicrobiales</taxon>
        <taxon>Methylobacteriaceae</taxon>
        <taxon>Methylobacterium</taxon>
    </lineage>
</organism>
<dbReference type="InterPro" id="IPR032568">
    <property type="entry name" value="DUF4926"/>
</dbReference>
<dbReference type="EMBL" id="BPRA01000009">
    <property type="protein sequence ID" value="GJE55736.1"/>
    <property type="molecule type" value="Genomic_DNA"/>
</dbReference>
<dbReference type="RefSeq" id="WP_238231919.1">
    <property type="nucleotide sequence ID" value="NZ_BPRA01000009.1"/>
</dbReference>
<sequence>MSDRIMTYVVSGRPAEVRREPAFDELDRVQLLADALGEDAVVPKGSTGTVVAVWGRGLAFEVEFTEPLETLATIEPDLLRLVRRAGS</sequence>
<protein>
    <recommendedName>
        <fullName evidence="3">DUF4926 domain-containing protein</fullName>
    </recommendedName>
</protein>